<feature type="region of interest" description="Disordered" evidence="1">
    <location>
        <begin position="206"/>
        <end position="231"/>
    </location>
</feature>
<keyword evidence="2" id="KW-0812">Transmembrane</keyword>
<evidence type="ECO:0000256" key="1">
    <source>
        <dbReference type="SAM" id="MobiDB-lite"/>
    </source>
</evidence>
<keyword evidence="2" id="KW-0472">Membrane</keyword>
<dbReference type="WBParaSite" id="PSAMB.scaffold4835size14612.g25364.t1">
    <property type="protein sequence ID" value="PSAMB.scaffold4835size14612.g25364.t1"/>
    <property type="gene ID" value="PSAMB.scaffold4835size14612.g25364"/>
</dbReference>
<protein>
    <submittedName>
        <fullName evidence="4">Uncharacterized protein</fullName>
    </submittedName>
</protein>
<accession>A0A914WNK7</accession>
<keyword evidence="3" id="KW-1185">Reference proteome</keyword>
<dbReference type="Proteomes" id="UP000887566">
    <property type="component" value="Unplaced"/>
</dbReference>
<organism evidence="3 4">
    <name type="scientific">Plectus sambesii</name>
    <dbReference type="NCBI Taxonomy" id="2011161"/>
    <lineage>
        <taxon>Eukaryota</taxon>
        <taxon>Metazoa</taxon>
        <taxon>Ecdysozoa</taxon>
        <taxon>Nematoda</taxon>
        <taxon>Chromadorea</taxon>
        <taxon>Plectida</taxon>
        <taxon>Plectina</taxon>
        <taxon>Plectoidea</taxon>
        <taxon>Plectidae</taxon>
        <taxon>Plectus</taxon>
    </lineage>
</organism>
<evidence type="ECO:0000313" key="4">
    <source>
        <dbReference type="WBParaSite" id="PSAMB.scaffold4835size14612.g25364.t1"/>
    </source>
</evidence>
<name>A0A914WNK7_9BILA</name>
<evidence type="ECO:0000313" key="3">
    <source>
        <dbReference type="Proteomes" id="UP000887566"/>
    </source>
</evidence>
<sequence length="231" mass="25201">MSSGDDLLQFDLENIALHIDICMALLISNLIVLALSVAVLLYGLICDHHGNDENEVICSKSQCCITSHGRCRLIFLIVLLNATGLVLSISSMILFFNISTGNLKNDVKRILNDASEINEKGFEKLEIKHRCCGVLLYSGHVGANKNCPVAGELPNCTDTISAEFVSLVAGILLLASALIMQLSFFFVFCFCHRLSLNTQVPSNAANTNENHELNPLNPDHDNANEIVDENG</sequence>
<keyword evidence="2" id="KW-1133">Transmembrane helix</keyword>
<feature type="transmembrane region" description="Helical" evidence="2">
    <location>
        <begin position="15"/>
        <end position="45"/>
    </location>
</feature>
<evidence type="ECO:0000256" key="2">
    <source>
        <dbReference type="SAM" id="Phobius"/>
    </source>
</evidence>
<feature type="transmembrane region" description="Helical" evidence="2">
    <location>
        <begin position="164"/>
        <end position="191"/>
    </location>
</feature>
<dbReference type="AlphaFoldDB" id="A0A914WNK7"/>
<proteinExistence type="predicted"/>
<reference evidence="4" key="1">
    <citation type="submission" date="2022-11" db="UniProtKB">
        <authorList>
            <consortium name="WormBaseParasite"/>
        </authorList>
    </citation>
    <scope>IDENTIFICATION</scope>
</reference>
<feature type="transmembrane region" description="Helical" evidence="2">
    <location>
        <begin position="73"/>
        <end position="96"/>
    </location>
</feature>